<feature type="transmembrane region" description="Helical" evidence="2">
    <location>
        <begin position="193"/>
        <end position="217"/>
    </location>
</feature>
<sequence>MSSLRPCRGHWRSTLGAATRDGVSVNIALPTPPARPLRPATTPAVFGFDVFSAPVSRPLAEYAGRRHTGWRVREHRAANAACTTVETSHNASTSTSCATLDACPSTHHRPLLAGKQRIRSPPPIRPPLPAYGPELQPPLHPETTPPSRRSTSWVTAAQNPVTATLGSINAMLSLSILLLLLELSRSKKRQHGGVVLGTTAAATHLTFVAAAVAHLAAHNAERGQGAAAGRW</sequence>
<reference evidence="3" key="2">
    <citation type="submission" date="2018-05" db="EMBL/GenBank/DDBJ databases">
        <title>OmerRS3 (Oryza meridionalis Reference Sequence Version 3).</title>
        <authorList>
            <person name="Zhang J."/>
            <person name="Kudrna D."/>
            <person name="Lee S."/>
            <person name="Talag J."/>
            <person name="Welchert J."/>
            <person name="Wing R.A."/>
        </authorList>
    </citation>
    <scope>NUCLEOTIDE SEQUENCE [LARGE SCALE GENOMIC DNA]</scope>
    <source>
        <strain evidence="3">cv. OR44</strain>
    </source>
</reference>
<dbReference type="AlphaFoldDB" id="A0A0E0CR70"/>
<reference evidence="3" key="1">
    <citation type="submission" date="2015-04" db="UniProtKB">
        <authorList>
            <consortium name="EnsemblPlants"/>
        </authorList>
    </citation>
    <scope>IDENTIFICATION</scope>
</reference>
<feature type="region of interest" description="Disordered" evidence="1">
    <location>
        <begin position="112"/>
        <end position="154"/>
    </location>
</feature>
<protein>
    <submittedName>
        <fullName evidence="3">Uncharacterized protein</fullName>
    </submittedName>
</protein>
<evidence type="ECO:0000256" key="1">
    <source>
        <dbReference type="SAM" id="MobiDB-lite"/>
    </source>
</evidence>
<name>A0A0E0CR70_9ORYZ</name>
<dbReference type="Proteomes" id="UP000008021">
    <property type="component" value="Chromosome 2"/>
</dbReference>
<evidence type="ECO:0000313" key="4">
    <source>
        <dbReference type="Proteomes" id="UP000008021"/>
    </source>
</evidence>
<dbReference type="EnsemblPlants" id="OMERI02G30530.1">
    <property type="protein sequence ID" value="OMERI02G30530.1"/>
    <property type="gene ID" value="OMERI02G30530"/>
</dbReference>
<proteinExistence type="predicted"/>
<dbReference type="HOGENOM" id="CLU_1201462_0_0_1"/>
<keyword evidence="2" id="KW-1133">Transmembrane helix</keyword>
<feature type="compositionally biased region" description="Polar residues" evidence="1">
    <location>
        <begin position="145"/>
        <end position="154"/>
    </location>
</feature>
<keyword evidence="4" id="KW-1185">Reference proteome</keyword>
<evidence type="ECO:0000256" key="2">
    <source>
        <dbReference type="SAM" id="Phobius"/>
    </source>
</evidence>
<evidence type="ECO:0000313" key="3">
    <source>
        <dbReference type="EnsemblPlants" id="OMERI02G30530.1"/>
    </source>
</evidence>
<feature type="transmembrane region" description="Helical" evidence="2">
    <location>
        <begin position="161"/>
        <end position="181"/>
    </location>
</feature>
<dbReference type="Gramene" id="OMERI02G30530.1">
    <property type="protein sequence ID" value="OMERI02G30530.1"/>
    <property type="gene ID" value="OMERI02G30530"/>
</dbReference>
<organism evidence="3">
    <name type="scientific">Oryza meridionalis</name>
    <dbReference type="NCBI Taxonomy" id="40149"/>
    <lineage>
        <taxon>Eukaryota</taxon>
        <taxon>Viridiplantae</taxon>
        <taxon>Streptophyta</taxon>
        <taxon>Embryophyta</taxon>
        <taxon>Tracheophyta</taxon>
        <taxon>Spermatophyta</taxon>
        <taxon>Magnoliopsida</taxon>
        <taxon>Liliopsida</taxon>
        <taxon>Poales</taxon>
        <taxon>Poaceae</taxon>
        <taxon>BOP clade</taxon>
        <taxon>Oryzoideae</taxon>
        <taxon>Oryzeae</taxon>
        <taxon>Oryzinae</taxon>
        <taxon>Oryza</taxon>
    </lineage>
</organism>
<keyword evidence="2" id="KW-0472">Membrane</keyword>
<feature type="compositionally biased region" description="Pro residues" evidence="1">
    <location>
        <begin position="120"/>
        <end position="144"/>
    </location>
</feature>
<accession>A0A0E0CR70</accession>
<keyword evidence="2" id="KW-0812">Transmembrane</keyword>